<dbReference type="EMBL" id="KT950841">
    <property type="protein sequence ID" value="ALO50154.1"/>
    <property type="molecule type" value="mRNA"/>
</dbReference>
<feature type="region of interest" description="Disordered" evidence="1">
    <location>
        <begin position="1"/>
        <end position="71"/>
    </location>
</feature>
<accession>A0A0S2KPW8</accession>
<protein>
    <submittedName>
        <fullName evidence="2">ORF1</fullName>
    </submittedName>
</protein>
<feature type="compositionally biased region" description="Basic and acidic residues" evidence="1">
    <location>
        <begin position="36"/>
        <end position="51"/>
    </location>
</feature>
<evidence type="ECO:0000313" key="2">
    <source>
        <dbReference type="EMBL" id="ALO50154.1"/>
    </source>
</evidence>
<sequence>MSKRTISSGKTPFAREQHDRRDRAERLGKPGSVYDVPDRARPSKSTEHVDPYENPTYYSSSSGQRIPESPIQDTDITITDYVPKAQDIDEDMSSHTPLMFGKPGQFEEITTWCEIAFKLNDEMAQDKSKQAAYFAKTFRGPVLTWLAKQDDTETLLMNYTLLKERCKTTWTQSDQVKRANAARKIQTLVQKKNAAGYSREFEELTEILGWSEDVKLVTYPRGLKQQTREGLITGGPWDTYKAMKGRSGTTRLRIYSIRATEAHTETAAEAPRRFSANVIRAPIRHKARDCRKQWR</sequence>
<reference evidence="2" key="1">
    <citation type="journal article" date="2015" name="Virus Res.">
        <title>Multiple approaches for the detection and characterization of viral and plasmid symbionts from a collection of marine fungi.</title>
        <authorList>
            <person name="Nerva L."/>
            <person name="Ciuffo M."/>
            <person name="Vallino M."/>
            <person name="Margaria P."/>
            <person name="Varese G.C."/>
            <person name="Gnavi G."/>
            <person name="Turina M."/>
        </authorList>
    </citation>
    <scope>NUCLEOTIDE SEQUENCE</scope>
</reference>
<name>A0A0S2KPW8_9VIRU</name>
<proteinExistence type="evidence at transcript level"/>
<evidence type="ECO:0000256" key="1">
    <source>
        <dbReference type="SAM" id="MobiDB-lite"/>
    </source>
</evidence>
<feature type="compositionally biased region" description="Basic and acidic residues" evidence="1">
    <location>
        <begin position="13"/>
        <end position="28"/>
    </location>
</feature>
<feature type="compositionally biased region" description="Polar residues" evidence="1">
    <location>
        <begin position="1"/>
        <end position="10"/>
    </location>
</feature>
<organism evidence="2">
    <name type="scientific">Penicillium waksmanii metavirus 1</name>
    <dbReference type="NCBI Taxonomy" id="1755796"/>
    <lineage>
        <taxon>Viruses</taxon>
        <taxon>Riboviria</taxon>
        <taxon>Pararnavirae</taxon>
        <taxon>Artverviricota</taxon>
        <taxon>Revtraviricetes</taxon>
        <taxon>Ortervirales</taxon>
        <taxon>Metaviridae</taxon>
    </lineage>
</organism>